<dbReference type="Proteomes" id="UP000182259">
    <property type="component" value="Chromosome III"/>
</dbReference>
<gene>
    <name evidence="2" type="ORF">SAMEA4029009_CIC11G00000004122</name>
</gene>
<organism evidence="2 3">
    <name type="scientific">Sungouiella intermedia</name>
    <dbReference type="NCBI Taxonomy" id="45354"/>
    <lineage>
        <taxon>Eukaryota</taxon>
        <taxon>Fungi</taxon>
        <taxon>Dikarya</taxon>
        <taxon>Ascomycota</taxon>
        <taxon>Saccharomycotina</taxon>
        <taxon>Pichiomycetes</taxon>
        <taxon>Metschnikowiaceae</taxon>
        <taxon>Sungouiella</taxon>
    </lineage>
</organism>
<dbReference type="EMBL" id="LT635766">
    <property type="protein sequence ID" value="SGZ53868.1"/>
    <property type="molecule type" value="Genomic_DNA"/>
</dbReference>
<reference evidence="2 3" key="1">
    <citation type="submission" date="2016-10" db="EMBL/GenBank/DDBJ databases">
        <authorList>
            <person name="de Groot N.N."/>
        </authorList>
    </citation>
    <scope>NUCLEOTIDE SEQUENCE [LARGE SCALE GENOMIC DNA]</scope>
    <source>
        <strain evidence="2 3">PYCC 4715</strain>
    </source>
</reference>
<dbReference type="InterPro" id="IPR050789">
    <property type="entry name" value="Diverse_Enzym_Activities"/>
</dbReference>
<dbReference type="Gene3D" id="3.40.710.10">
    <property type="entry name" value="DD-peptidase/beta-lactamase superfamily"/>
    <property type="match status" value="1"/>
</dbReference>
<dbReference type="PANTHER" id="PTHR43283">
    <property type="entry name" value="BETA-LACTAMASE-RELATED"/>
    <property type="match status" value="1"/>
</dbReference>
<feature type="domain" description="Beta-lactamase-related" evidence="1">
    <location>
        <begin position="32"/>
        <end position="381"/>
    </location>
</feature>
<dbReference type="InterPro" id="IPR012338">
    <property type="entry name" value="Beta-lactam/transpept-like"/>
</dbReference>
<proteinExistence type="predicted"/>
<dbReference type="PANTHER" id="PTHR43283:SF3">
    <property type="entry name" value="BETA-LACTAMASE FAMILY PROTEIN (AFU_ORTHOLOGUE AFUA_5G07500)"/>
    <property type="match status" value="1"/>
</dbReference>
<dbReference type="AlphaFoldDB" id="A0A1L0DBH7"/>
<evidence type="ECO:0000259" key="1">
    <source>
        <dbReference type="Pfam" id="PF00144"/>
    </source>
</evidence>
<dbReference type="SUPFAM" id="SSF56601">
    <property type="entry name" value="beta-lactamase/transpeptidase-like"/>
    <property type="match status" value="1"/>
</dbReference>
<evidence type="ECO:0000313" key="3">
    <source>
        <dbReference type="Proteomes" id="UP000182259"/>
    </source>
</evidence>
<name>A0A1L0DBH7_9ASCO</name>
<evidence type="ECO:0000313" key="2">
    <source>
        <dbReference type="EMBL" id="SGZ53868.1"/>
    </source>
</evidence>
<accession>A0A1L0DBH7</accession>
<dbReference type="InterPro" id="IPR001466">
    <property type="entry name" value="Beta-lactam-related"/>
</dbReference>
<dbReference type="Pfam" id="PF00144">
    <property type="entry name" value="Beta-lactamase"/>
    <property type="match status" value="1"/>
</dbReference>
<protein>
    <submittedName>
        <fullName evidence="2">CIC11C00000004122</fullName>
    </submittedName>
</protein>
<sequence>MAFDTPEQKSILQKSLDQVLPTTTDETNPNFAPGVVFGVTNSKETVYLEASGVANLETKEPISIDSVFSIFSCTKAITALAVLQLVEKGLVDLDAPASNYLPKLEKLKVYKGKDDKGESIWEEAKTAITTRMLLTHTAGFSYSFFHEEYARIRKENGDLCIFDIRDNLFDEAFLVNQPGEKWHYGLNLDFVGKIVEAVSKQSLGEYMKKNIFEPAELDSFTFHLKPDQKLVAIHYREGEKVVLNSFQAIKDPLHDLGGSGVFGQVNDYLKFIRIWLNKGVADNGNRLLKEETVKLALLAQWTEGVGILESFEPEILNSLPDKGVVTDWWSLPFSINAIDFPTGRPKGSFHWAGIANLYYWIDTENGIGGFYASQILPFMERSVENLVKLESTVYANLK</sequence>